<feature type="compositionally biased region" description="Low complexity" evidence="2">
    <location>
        <begin position="213"/>
        <end position="230"/>
    </location>
</feature>
<dbReference type="RefSeq" id="WP_197524977.1">
    <property type="nucleotide sequence ID" value="NZ_SJPH01000004.1"/>
</dbReference>
<proteinExistence type="predicted"/>
<dbReference type="Proteomes" id="UP000318995">
    <property type="component" value="Unassembled WGS sequence"/>
</dbReference>
<name>A0A5C5W063_9BACT</name>
<evidence type="ECO:0008006" key="5">
    <source>
        <dbReference type="Google" id="ProtNLM"/>
    </source>
</evidence>
<reference evidence="3 4" key="1">
    <citation type="submission" date="2019-02" db="EMBL/GenBank/DDBJ databases">
        <title>Deep-cultivation of Planctomycetes and their phenomic and genomic characterization uncovers novel biology.</title>
        <authorList>
            <person name="Wiegand S."/>
            <person name="Jogler M."/>
            <person name="Boedeker C."/>
            <person name="Pinto D."/>
            <person name="Vollmers J."/>
            <person name="Rivas-Marin E."/>
            <person name="Kohn T."/>
            <person name="Peeters S.H."/>
            <person name="Heuer A."/>
            <person name="Rast P."/>
            <person name="Oberbeckmann S."/>
            <person name="Bunk B."/>
            <person name="Jeske O."/>
            <person name="Meyerdierks A."/>
            <person name="Storesund J.E."/>
            <person name="Kallscheuer N."/>
            <person name="Luecker S."/>
            <person name="Lage O.M."/>
            <person name="Pohl T."/>
            <person name="Merkel B.J."/>
            <person name="Hornburger P."/>
            <person name="Mueller R.-W."/>
            <person name="Bruemmer F."/>
            <person name="Labrenz M."/>
            <person name="Spormann A.M."/>
            <person name="Op Den Camp H."/>
            <person name="Overmann J."/>
            <person name="Amann R."/>
            <person name="Jetten M.S.M."/>
            <person name="Mascher T."/>
            <person name="Medema M.H."/>
            <person name="Devos D.P."/>
            <person name="Kaster A.-K."/>
            <person name="Ovreas L."/>
            <person name="Rohde M."/>
            <person name="Galperin M.Y."/>
            <person name="Jogler C."/>
        </authorList>
    </citation>
    <scope>NUCLEOTIDE SEQUENCE [LARGE SCALE GENOMIC DNA]</scope>
    <source>
        <strain evidence="3 4">Pla111</strain>
    </source>
</reference>
<feature type="region of interest" description="Disordered" evidence="2">
    <location>
        <begin position="213"/>
        <end position="234"/>
    </location>
</feature>
<dbReference type="SUPFAM" id="SSF46785">
    <property type="entry name" value="Winged helix' DNA-binding domain"/>
    <property type="match status" value="2"/>
</dbReference>
<organism evidence="3 4">
    <name type="scientific">Botrimarina hoheduenensis</name>
    <dbReference type="NCBI Taxonomy" id="2528000"/>
    <lineage>
        <taxon>Bacteria</taxon>
        <taxon>Pseudomonadati</taxon>
        <taxon>Planctomycetota</taxon>
        <taxon>Planctomycetia</taxon>
        <taxon>Pirellulales</taxon>
        <taxon>Lacipirellulaceae</taxon>
        <taxon>Botrimarina</taxon>
    </lineage>
</organism>
<protein>
    <recommendedName>
        <fullName evidence="5">DUF480 domain-containing protein</fullName>
    </recommendedName>
</protein>
<dbReference type="Gene3D" id="1.10.10.10">
    <property type="entry name" value="Winged helix-like DNA-binding domain superfamily/Winged helix DNA-binding domain"/>
    <property type="match status" value="2"/>
</dbReference>
<evidence type="ECO:0000313" key="3">
    <source>
        <dbReference type="EMBL" id="TWT43439.1"/>
    </source>
</evidence>
<comment type="caution">
    <text evidence="3">The sequence shown here is derived from an EMBL/GenBank/DDBJ whole genome shotgun (WGS) entry which is preliminary data.</text>
</comment>
<evidence type="ECO:0000313" key="4">
    <source>
        <dbReference type="Proteomes" id="UP000318995"/>
    </source>
</evidence>
<dbReference type="InterPro" id="IPR007432">
    <property type="entry name" value="DUF480"/>
</dbReference>
<dbReference type="EMBL" id="SJPH01000004">
    <property type="protein sequence ID" value="TWT43439.1"/>
    <property type="molecule type" value="Genomic_DNA"/>
</dbReference>
<accession>A0A5C5W063</accession>
<dbReference type="PANTHER" id="PTHR38768">
    <property type="entry name" value="UPF0502 PROTEIN YCEH"/>
    <property type="match status" value="1"/>
</dbReference>
<evidence type="ECO:0000256" key="2">
    <source>
        <dbReference type="SAM" id="MobiDB-lite"/>
    </source>
</evidence>
<sequence length="268" mass="28795">MNDPAEAPRGRTATLDLYERRLLGVLIEKAKTTPDAYPLSANALRTGCNQKSNRSPQLDLDEDRVETVADALREKGALTLVQGESRVERYRHRAYEWFGVDKVELAVLAELLLRGAQTVGELRGRAARMEPIKGLTELTPVLDTLVEKGLVEYLSPPGRGAIVSHRYYSSSELDRVRRDLGLGTLAAGGASAAVVSTAPVEVARPVPAPVQPAAATASAPQPSAAPATAAERSKPDFSAELLALRIELSDEIAELRQELADLKNQLGA</sequence>
<evidence type="ECO:0000256" key="1">
    <source>
        <dbReference type="SAM" id="Coils"/>
    </source>
</evidence>
<dbReference type="Pfam" id="PF04337">
    <property type="entry name" value="DUF480"/>
    <property type="match status" value="1"/>
</dbReference>
<keyword evidence="1" id="KW-0175">Coiled coil</keyword>
<dbReference type="InterPro" id="IPR036390">
    <property type="entry name" value="WH_DNA-bd_sf"/>
</dbReference>
<feature type="coiled-coil region" evidence="1">
    <location>
        <begin position="238"/>
        <end position="265"/>
    </location>
</feature>
<keyword evidence="4" id="KW-1185">Reference proteome</keyword>
<dbReference type="PANTHER" id="PTHR38768:SF1">
    <property type="entry name" value="UPF0502 PROTEIN YCEH"/>
    <property type="match status" value="1"/>
</dbReference>
<dbReference type="AlphaFoldDB" id="A0A5C5W063"/>
<dbReference type="InterPro" id="IPR036388">
    <property type="entry name" value="WH-like_DNA-bd_sf"/>
</dbReference>
<gene>
    <name evidence="3" type="ORF">Pla111_23900</name>
</gene>